<dbReference type="RefSeq" id="WP_133518466.1">
    <property type="nucleotide sequence ID" value="NZ_SNVW01000001.1"/>
</dbReference>
<sequence>MTDTAAQAEWRWALAEHQARLVLEHPAPRRRSLPLIAGAVAVAVVALVGTALTFAPGSTGRWVTGIVGMVVGLALVLTDVVRTARARSQHPELAPVTKHLSPRERSAVQRVIRGRDQAPEDRVDVVRAFALQIAGGLVIPSSAGQLLLFTGIAVSGVTFWPLYTVVATLWAVPMVIALRDVALARRYLDRAPV</sequence>
<dbReference type="EMBL" id="SNVW01000001">
    <property type="protein sequence ID" value="TDN46618.1"/>
    <property type="molecule type" value="Genomic_DNA"/>
</dbReference>
<keyword evidence="1" id="KW-0812">Transmembrane</keyword>
<keyword evidence="1" id="KW-1133">Transmembrane helix</keyword>
<proteinExistence type="predicted"/>
<evidence type="ECO:0000313" key="3">
    <source>
        <dbReference type="Proteomes" id="UP000295764"/>
    </source>
</evidence>
<evidence type="ECO:0000256" key="1">
    <source>
        <dbReference type="SAM" id="Phobius"/>
    </source>
</evidence>
<gene>
    <name evidence="2" type="ORF">EDF64_101485</name>
</gene>
<feature type="transmembrane region" description="Helical" evidence="1">
    <location>
        <begin position="35"/>
        <end position="56"/>
    </location>
</feature>
<comment type="caution">
    <text evidence="2">The sequence shown here is derived from an EMBL/GenBank/DDBJ whole genome shotgun (WGS) entry which is preliminary data.</text>
</comment>
<keyword evidence="1" id="KW-0472">Membrane</keyword>
<dbReference type="AlphaFoldDB" id="A0A4R6DQR6"/>
<feature type="transmembrane region" description="Helical" evidence="1">
    <location>
        <begin position="62"/>
        <end position="81"/>
    </location>
</feature>
<feature type="transmembrane region" description="Helical" evidence="1">
    <location>
        <begin position="160"/>
        <end position="178"/>
    </location>
</feature>
<reference evidence="2 3" key="1">
    <citation type="submission" date="2019-03" db="EMBL/GenBank/DDBJ databases">
        <title>Genomic analyses of the natural microbiome of Caenorhabditis elegans.</title>
        <authorList>
            <person name="Samuel B."/>
        </authorList>
    </citation>
    <scope>NUCLEOTIDE SEQUENCE [LARGE SCALE GENOMIC DNA]</scope>
    <source>
        <strain evidence="2 3">JUb65</strain>
    </source>
</reference>
<accession>A0A4R6DQR6</accession>
<evidence type="ECO:0000313" key="2">
    <source>
        <dbReference type="EMBL" id="TDN46618.1"/>
    </source>
</evidence>
<feature type="transmembrane region" description="Helical" evidence="1">
    <location>
        <begin position="129"/>
        <end position="154"/>
    </location>
</feature>
<organism evidence="2 3">
    <name type="scientific">Curtobacterium flaccumfaciens</name>
    <dbReference type="NCBI Taxonomy" id="2035"/>
    <lineage>
        <taxon>Bacteria</taxon>
        <taxon>Bacillati</taxon>
        <taxon>Actinomycetota</taxon>
        <taxon>Actinomycetes</taxon>
        <taxon>Micrococcales</taxon>
        <taxon>Microbacteriaceae</taxon>
        <taxon>Curtobacterium</taxon>
    </lineage>
</organism>
<dbReference type="Proteomes" id="UP000295764">
    <property type="component" value="Unassembled WGS sequence"/>
</dbReference>
<dbReference type="OrthoDB" id="9844029at2"/>
<protein>
    <submittedName>
        <fullName evidence="2">Uncharacterized protein</fullName>
    </submittedName>
</protein>
<name>A0A4R6DQR6_9MICO</name>